<dbReference type="SUPFAM" id="SSF53822">
    <property type="entry name" value="Periplasmic binding protein-like I"/>
    <property type="match status" value="1"/>
</dbReference>
<proteinExistence type="predicted"/>
<reference evidence="2 3" key="1">
    <citation type="submission" date="2024-01" db="EMBL/GenBank/DDBJ databases">
        <title>The genomes of 5 underutilized Papilionoideae crops provide insights into root nodulation and disease resistanc.</title>
        <authorList>
            <person name="Jiang F."/>
        </authorList>
    </citation>
    <scope>NUCLEOTIDE SEQUENCE [LARGE SCALE GENOMIC DNA]</scope>
    <source>
        <strain evidence="2">LVBAO_FW01</strain>
        <tissue evidence="2">Leaves</tissue>
    </source>
</reference>
<keyword evidence="1" id="KW-0812">Transmembrane</keyword>
<evidence type="ECO:0000313" key="3">
    <source>
        <dbReference type="Proteomes" id="UP001367508"/>
    </source>
</evidence>
<dbReference type="InterPro" id="IPR028082">
    <property type="entry name" value="Peripla_BP_I"/>
</dbReference>
<feature type="transmembrane region" description="Helical" evidence="1">
    <location>
        <begin position="12"/>
        <end position="30"/>
    </location>
</feature>
<keyword evidence="1" id="KW-0472">Membrane</keyword>
<name>A0AAN9LAX3_CANGL</name>
<evidence type="ECO:0000313" key="2">
    <source>
        <dbReference type="EMBL" id="KAK7331387.1"/>
    </source>
</evidence>
<dbReference type="EMBL" id="JAYMYQ010000005">
    <property type="protein sequence ID" value="KAK7331387.1"/>
    <property type="molecule type" value="Genomic_DNA"/>
</dbReference>
<evidence type="ECO:0000256" key="1">
    <source>
        <dbReference type="SAM" id="Phobius"/>
    </source>
</evidence>
<sequence>MWVIILGGIANFQSSATVNIGAVLTLNLVMGRAAKKAMEMAIPDINEDPKPSLGSASQALKKGVAAIVGPQSSAITHIFRNAHGLQKDVITIFLDDDFGRNGIGVLGDEIGKKGLIIAYKIT</sequence>
<comment type="caution">
    <text evidence="2">The sequence shown here is derived from an EMBL/GenBank/DDBJ whole genome shotgun (WGS) entry which is preliminary data.</text>
</comment>
<keyword evidence="3" id="KW-1185">Reference proteome</keyword>
<gene>
    <name evidence="2" type="ORF">VNO77_25610</name>
</gene>
<organism evidence="2 3">
    <name type="scientific">Canavalia gladiata</name>
    <name type="common">Sword bean</name>
    <name type="synonym">Dolichos gladiatus</name>
    <dbReference type="NCBI Taxonomy" id="3824"/>
    <lineage>
        <taxon>Eukaryota</taxon>
        <taxon>Viridiplantae</taxon>
        <taxon>Streptophyta</taxon>
        <taxon>Embryophyta</taxon>
        <taxon>Tracheophyta</taxon>
        <taxon>Spermatophyta</taxon>
        <taxon>Magnoliopsida</taxon>
        <taxon>eudicotyledons</taxon>
        <taxon>Gunneridae</taxon>
        <taxon>Pentapetalae</taxon>
        <taxon>rosids</taxon>
        <taxon>fabids</taxon>
        <taxon>Fabales</taxon>
        <taxon>Fabaceae</taxon>
        <taxon>Papilionoideae</taxon>
        <taxon>50 kb inversion clade</taxon>
        <taxon>NPAAA clade</taxon>
        <taxon>indigoferoid/millettioid clade</taxon>
        <taxon>Phaseoleae</taxon>
        <taxon>Canavalia</taxon>
    </lineage>
</organism>
<keyword evidence="1" id="KW-1133">Transmembrane helix</keyword>
<dbReference type="Gene3D" id="3.40.50.2300">
    <property type="match status" value="1"/>
</dbReference>
<dbReference type="Proteomes" id="UP001367508">
    <property type="component" value="Unassembled WGS sequence"/>
</dbReference>
<protein>
    <submittedName>
        <fullName evidence="2">Uncharacterized protein</fullName>
    </submittedName>
</protein>
<dbReference type="AlphaFoldDB" id="A0AAN9LAX3"/>
<accession>A0AAN9LAX3</accession>